<sequence>MLKTYLPLVLTFLFFLPLAAQNLSGSLFSKETNESIPYTSVEIGKNYGVITNNEGEFQINVDRFTERDSLRFSSLGYQSMRIALKDFVQDTIIYLKEDVSELEDVYLINKKLSPQEILAKVNENLPKNYNYSLRQYDLFIRNESDNEILDADFEINKATFLDKKVTKKFNSELEELLKKSKNVTSKSYSEKFIRVSLGKKIDSLKIDIQKATVLKDTTQSSDVEGFSSEVMKKIGQNLNSENTFKVKSGIIPIDDSLKVGKNFKVKTKKSDSIYTKNLKESYVDYFKYNDKLNLDDFDFVSEYEDYVYTIEDITSFNGEMVYILSFEPDRGRADYLGKLYVSAESFAIIKAEYHLEEGEKASGINLKFLLGIKAEQTKDTGLIIFKKNENNTYDPVYVKSETNQYVYLNRSFKFKENTDDRSKRIKFKFEMLVENQSNTNHEILFVNSSPITSEQFNSTEENKGQKLDYIKKYDATVWEGYNIISPNQELEEFEF</sequence>
<dbReference type="RefSeq" id="WP_073147937.1">
    <property type="nucleotide sequence ID" value="NZ_FQYY01000001.1"/>
</dbReference>
<dbReference type="SUPFAM" id="SSF49464">
    <property type="entry name" value="Carboxypeptidase regulatory domain-like"/>
    <property type="match status" value="1"/>
</dbReference>
<protein>
    <submittedName>
        <fullName evidence="1">CarboxypepD_reg-like domain-containing protein</fullName>
    </submittedName>
</protein>
<dbReference type="InterPro" id="IPR008969">
    <property type="entry name" value="CarboxyPept-like_regulatory"/>
</dbReference>
<reference evidence="1 2" key="1">
    <citation type="submission" date="2016-11" db="EMBL/GenBank/DDBJ databases">
        <authorList>
            <person name="Jaros S."/>
            <person name="Januszkiewicz K."/>
            <person name="Wedrychowicz H."/>
        </authorList>
    </citation>
    <scope>NUCLEOTIDE SEQUENCE [LARGE SCALE GENOMIC DNA]</scope>
    <source>
        <strain evidence="1 2">DSM 21425</strain>
    </source>
</reference>
<evidence type="ECO:0000313" key="2">
    <source>
        <dbReference type="Proteomes" id="UP000184225"/>
    </source>
</evidence>
<dbReference type="EMBL" id="FQYY01000001">
    <property type="protein sequence ID" value="SHI42231.1"/>
    <property type="molecule type" value="Genomic_DNA"/>
</dbReference>
<proteinExistence type="predicted"/>
<dbReference type="Pfam" id="PF13715">
    <property type="entry name" value="CarbopepD_reg_2"/>
    <property type="match status" value="1"/>
</dbReference>
<evidence type="ECO:0000313" key="1">
    <source>
        <dbReference type="EMBL" id="SHI42231.1"/>
    </source>
</evidence>
<gene>
    <name evidence="1" type="ORF">SAMN04488096_101538</name>
</gene>
<dbReference type="STRING" id="579105.SAMN04488096_101538"/>
<keyword evidence="2" id="KW-1185">Reference proteome</keyword>
<dbReference type="Proteomes" id="UP000184225">
    <property type="component" value="Unassembled WGS sequence"/>
</dbReference>
<name>A0A1M6B0L4_9FLAO</name>
<dbReference type="OrthoDB" id="1433475at2"/>
<dbReference type="AlphaFoldDB" id="A0A1M6B0L4"/>
<accession>A0A1M6B0L4</accession>
<organism evidence="1 2">
    <name type="scientific">Mesonia phycicola</name>
    <dbReference type="NCBI Taxonomy" id="579105"/>
    <lineage>
        <taxon>Bacteria</taxon>
        <taxon>Pseudomonadati</taxon>
        <taxon>Bacteroidota</taxon>
        <taxon>Flavobacteriia</taxon>
        <taxon>Flavobacteriales</taxon>
        <taxon>Flavobacteriaceae</taxon>
        <taxon>Mesonia</taxon>
    </lineage>
</organism>